<dbReference type="InterPro" id="IPR055135">
    <property type="entry name" value="PRMT_dom"/>
</dbReference>
<evidence type="ECO:0000256" key="3">
    <source>
        <dbReference type="ARBA" id="ARBA00022691"/>
    </source>
</evidence>
<evidence type="ECO:0000256" key="1">
    <source>
        <dbReference type="ARBA" id="ARBA00022603"/>
    </source>
</evidence>
<feature type="region of interest" description="Disordered" evidence="5">
    <location>
        <begin position="35"/>
        <end position="54"/>
    </location>
</feature>
<dbReference type="GO" id="GO:0042054">
    <property type="term" value="F:histone methyltransferase activity"/>
    <property type="evidence" value="ECO:0007669"/>
    <property type="project" value="TreeGrafter"/>
</dbReference>
<dbReference type="AlphaFoldDB" id="A0A448ZL04"/>
<evidence type="ECO:0000256" key="5">
    <source>
        <dbReference type="SAM" id="MobiDB-lite"/>
    </source>
</evidence>
<evidence type="ECO:0000313" key="8">
    <source>
        <dbReference type="EMBL" id="VEU42704.1"/>
    </source>
</evidence>
<keyword evidence="6" id="KW-0732">Signal</keyword>
<evidence type="ECO:0000313" key="9">
    <source>
        <dbReference type="Proteomes" id="UP000291116"/>
    </source>
</evidence>
<dbReference type="Proteomes" id="UP000291116">
    <property type="component" value="Unassembled WGS sequence"/>
</dbReference>
<evidence type="ECO:0000256" key="4">
    <source>
        <dbReference type="PROSITE-ProRule" id="PRU01015"/>
    </source>
</evidence>
<feature type="signal peptide" evidence="6">
    <location>
        <begin position="1"/>
        <end position="29"/>
    </location>
</feature>
<sequence length="503" mass="55148">MISVLRNKTLVVSALAILLSFAGKSRVTAQTAAACKPSDGGTCASEAGGDRNDKKAASAADAIPSLLYSARQQDNDDEQNARKAKDFSEYFSAYGELHHQKDMLTDAHRMDSYYTAISANAEAAFAGKVVLDVGTGSGILAVWAAKAGAKKVYAIEYTGMAENARKLAEANGVGDVVTVLRGTVEGIRLPLEEDGLLGDDSGGEGASERVVDVIVSEWMGYVLLRESMLDSVLVARDRYLRRDTGLMFPSHATVLIAPISDESRRTERLADYEDSMADWHDFVDQTYEDYGGVDYSVLTRDFDREQKEWYLTQGEWRELGRSHMVAEPQVLKTLDLTTCTHEDTRGIFSENSGSGSHGNVDTNAFDFVIDPKGPYNNGSGGITLAVSGLAVWFTTDFRSRTDPLASREAPVLSTPVKLDTGPEQGYTHWGQQAFYFKDPVLVPNDEAGTHTTYRLKGSLEMFRARDNTRMYKCRIKHSGEETENETAEVIGKTRLVEAVYSVP</sequence>
<accession>A0A448ZL04</accession>
<feature type="chain" id="PRO_5019055928" description="Protein arginine N-methyltransferase domain-containing protein" evidence="6">
    <location>
        <begin position="30"/>
        <end position="503"/>
    </location>
</feature>
<dbReference type="GO" id="GO:0005634">
    <property type="term" value="C:nucleus"/>
    <property type="evidence" value="ECO:0007669"/>
    <property type="project" value="TreeGrafter"/>
</dbReference>
<dbReference type="PANTHER" id="PTHR11006:SF68">
    <property type="entry name" value="PROTEIN ARGININE N-METHYLTRANSFERASE PRMT10"/>
    <property type="match status" value="1"/>
</dbReference>
<name>A0A448ZL04_9STRA</name>
<dbReference type="InterPro" id="IPR025799">
    <property type="entry name" value="Arg_MeTrfase"/>
</dbReference>
<evidence type="ECO:0000259" key="7">
    <source>
        <dbReference type="Pfam" id="PF22528"/>
    </source>
</evidence>
<dbReference type="Gene3D" id="2.70.160.11">
    <property type="entry name" value="Hnrnp arginine n-methyltransferase1"/>
    <property type="match status" value="1"/>
</dbReference>
<dbReference type="Pfam" id="PF22528">
    <property type="entry name" value="PRMT_C"/>
    <property type="match status" value="1"/>
</dbReference>
<keyword evidence="2 4" id="KW-0808">Transferase</keyword>
<keyword evidence="9" id="KW-1185">Reference proteome</keyword>
<dbReference type="PROSITE" id="PS51678">
    <property type="entry name" value="SAM_MT_PRMT"/>
    <property type="match status" value="1"/>
</dbReference>
<evidence type="ECO:0000256" key="2">
    <source>
        <dbReference type="ARBA" id="ARBA00022679"/>
    </source>
</evidence>
<keyword evidence="3 4" id="KW-0949">S-adenosyl-L-methionine</keyword>
<protein>
    <recommendedName>
        <fullName evidence="7">Protein arginine N-methyltransferase domain-containing protein</fullName>
    </recommendedName>
</protein>
<feature type="domain" description="Protein arginine N-methyltransferase" evidence="7">
    <location>
        <begin position="252"/>
        <end position="477"/>
    </location>
</feature>
<organism evidence="8 9">
    <name type="scientific">Pseudo-nitzschia multistriata</name>
    <dbReference type="NCBI Taxonomy" id="183589"/>
    <lineage>
        <taxon>Eukaryota</taxon>
        <taxon>Sar</taxon>
        <taxon>Stramenopiles</taxon>
        <taxon>Ochrophyta</taxon>
        <taxon>Bacillariophyta</taxon>
        <taxon>Bacillariophyceae</taxon>
        <taxon>Bacillariophycidae</taxon>
        <taxon>Bacillariales</taxon>
        <taxon>Bacillariaceae</taxon>
        <taxon>Pseudo-nitzschia</taxon>
    </lineage>
</organism>
<dbReference type="InterPro" id="IPR029063">
    <property type="entry name" value="SAM-dependent_MTases_sf"/>
</dbReference>
<keyword evidence="1 4" id="KW-0489">Methyltransferase</keyword>
<evidence type="ECO:0000256" key="6">
    <source>
        <dbReference type="SAM" id="SignalP"/>
    </source>
</evidence>
<dbReference type="OrthoDB" id="7848332at2759"/>
<dbReference type="CDD" id="cd02440">
    <property type="entry name" value="AdoMet_MTases"/>
    <property type="match status" value="1"/>
</dbReference>
<dbReference type="PANTHER" id="PTHR11006">
    <property type="entry name" value="PROTEIN ARGININE N-METHYLTRANSFERASE"/>
    <property type="match status" value="1"/>
</dbReference>
<proteinExistence type="predicted"/>
<dbReference type="SUPFAM" id="SSF53335">
    <property type="entry name" value="S-adenosyl-L-methionine-dependent methyltransferases"/>
    <property type="match status" value="1"/>
</dbReference>
<dbReference type="GO" id="GO:0016274">
    <property type="term" value="F:protein-arginine N-methyltransferase activity"/>
    <property type="evidence" value="ECO:0007669"/>
    <property type="project" value="InterPro"/>
</dbReference>
<gene>
    <name evidence="8" type="ORF">PSNMU_V1.4_AUG-EV-PASAV3_0096900</name>
</gene>
<reference evidence="8 9" key="1">
    <citation type="submission" date="2019-01" db="EMBL/GenBank/DDBJ databases">
        <authorList>
            <person name="Ferrante I. M."/>
        </authorList>
    </citation>
    <scope>NUCLEOTIDE SEQUENCE [LARGE SCALE GENOMIC DNA]</scope>
    <source>
        <strain evidence="8 9">B856</strain>
    </source>
</reference>
<dbReference type="Pfam" id="PF06325">
    <property type="entry name" value="PrmA"/>
    <property type="match status" value="1"/>
</dbReference>
<dbReference type="EMBL" id="CAACVS010000470">
    <property type="protein sequence ID" value="VEU42704.1"/>
    <property type="molecule type" value="Genomic_DNA"/>
</dbReference>
<dbReference type="Gene3D" id="3.40.50.150">
    <property type="entry name" value="Vaccinia Virus protein VP39"/>
    <property type="match status" value="1"/>
</dbReference>
<dbReference type="GO" id="GO:0032259">
    <property type="term" value="P:methylation"/>
    <property type="evidence" value="ECO:0007669"/>
    <property type="project" value="UniProtKB-KW"/>
</dbReference>